<dbReference type="PANTHER" id="PTHR46417">
    <property type="entry name" value="TRNA (GUANINE-N(1)-)-METHYLTRANSFERASE"/>
    <property type="match status" value="1"/>
</dbReference>
<dbReference type="Pfam" id="PF01746">
    <property type="entry name" value="tRNA_m1G_MT"/>
    <property type="match status" value="1"/>
</dbReference>
<dbReference type="EMBL" id="BARV01025367">
    <property type="protein sequence ID" value="GAI43642.1"/>
    <property type="molecule type" value="Genomic_DNA"/>
</dbReference>
<dbReference type="InterPro" id="IPR016009">
    <property type="entry name" value="tRNA_MeTrfase_TRMD/TRM10"/>
</dbReference>
<protein>
    <recommendedName>
        <fullName evidence="1">tRNA methyltransferase TRMD/TRM10-type domain-containing protein</fullName>
    </recommendedName>
</protein>
<dbReference type="PANTHER" id="PTHR46417:SF1">
    <property type="entry name" value="TRNA (GUANINE-N(1)-)-METHYLTRANSFERASE"/>
    <property type="match status" value="1"/>
</dbReference>
<dbReference type="InterPro" id="IPR029028">
    <property type="entry name" value="Alpha/beta_knot_MTases"/>
</dbReference>
<dbReference type="InterPro" id="IPR029026">
    <property type="entry name" value="tRNA_m1G_MTases_N"/>
</dbReference>
<evidence type="ECO:0000259" key="1">
    <source>
        <dbReference type="Pfam" id="PF01746"/>
    </source>
</evidence>
<organism evidence="2">
    <name type="scientific">marine sediment metagenome</name>
    <dbReference type="NCBI Taxonomy" id="412755"/>
    <lineage>
        <taxon>unclassified sequences</taxon>
        <taxon>metagenomes</taxon>
        <taxon>ecological metagenomes</taxon>
    </lineage>
</organism>
<proteinExistence type="predicted"/>
<gene>
    <name evidence="2" type="ORF">S06H3_41205</name>
</gene>
<dbReference type="GO" id="GO:0005829">
    <property type="term" value="C:cytosol"/>
    <property type="evidence" value="ECO:0007669"/>
    <property type="project" value="TreeGrafter"/>
</dbReference>
<dbReference type="SUPFAM" id="SSF75217">
    <property type="entry name" value="alpha/beta knot"/>
    <property type="match status" value="1"/>
</dbReference>
<sequence>MFQGPFSTGIFQRAIDHELVRVSIHNIRDYTHDKHHTVDDYAYGGGAGMILKPEP</sequence>
<name>X1NI01_9ZZZZ</name>
<dbReference type="GO" id="GO:0002939">
    <property type="term" value="P:tRNA N1-guanine methylation"/>
    <property type="evidence" value="ECO:0007669"/>
    <property type="project" value="TreeGrafter"/>
</dbReference>
<feature type="non-terminal residue" evidence="2">
    <location>
        <position position="55"/>
    </location>
</feature>
<reference evidence="2" key="1">
    <citation type="journal article" date="2014" name="Front. Microbiol.">
        <title>High frequency of phylogenetically diverse reductive dehalogenase-homologous genes in deep subseafloor sedimentary metagenomes.</title>
        <authorList>
            <person name="Kawai M."/>
            <person name="Futagami T."/>
            <person name="Toyoda A."/>
            <person name="Takaki Y."/>
            <person name="Nishi S."/>
            <person name="Hori S."/>
            <person name="Arai W."/>
            <person name="Tsubouchi T."/>
            <person name="Morono Y."/>
            <person name="Uchiyama I."/>
            <person name="Ito T."/>
            <person name="Fujiyama A."/>
            <person name="Inagaki F."/>
            <person name="Takami H."/>
        </authorList>
    </citation>
    <scope>NUCLEOTIDE SEQUENCE</scope>
    <source>
        <strain evidence="2">Expedition CK06-06</strain>
    </source>
</reference>
<comment type="caution">
    <text evidence="2">The sequence shown here is derived from an EMBL/GenBank/DDBJ whole genome shotgun (WGS) entry which is preliminary data.</text>
</comment>
<evidence type="ECO:0000313" key="2">
    <source>
        <dbReference type="EMBL" id="GAI43642.1"/>
    </source>
</evidence>
<accession>X1NI01</accession>
<dbReference type="GO" id="GO:0052906">
    <property type="term" value="F:tRNA (guanine(37)-N1)-methyltransferase activity"/>
    <property type="evidence" value="ECO:0007669"/>
    <property type="project" value="InterPro"/>
</dbReference>
<feature type="domain" description="tRNA methyltransferase TRMD/TRM10-type" evidence="1">
    <location>
        <begin position="1"/>
        <end position="55"/>
    </location>
</feature>
<dbReference type="InterPro" id="IPR002649">
    <property type="entry name" value="tRNA_m1G_MeTrfase_TrmD"/>
</dbReference>
<dbReference type="AlphaFoldDB" id="X1NI01"/>
<dbReference type="Gene3D" id="3.40.1280.10">
    <property type="match status" value="1"/>
</dbReference>